<dbReference type="InterPro" id="IPR036412">
    <property type="entry name" value="HAD-like_sf"/>
</dbReference>
<evidence type="ECO:0000256" key="3">
    <source>
        <dbReference type="ARBA" id="ARBA00006171"/>
    </source>
</evidence>
<accession>U2EVR6</accession>
<dbReference type="GO" id="GO:0006281">
    <property type="term" value="P:DNA repair"/>
    <property type="evidence" value="ECO:0007669"/>
    <property type="project" value="TreeGrafter"/>
</dbReference>
<dbReference type="Gene3D" id="3.40.50.1000">
    <property type="entry name" value="HAD superfamily/HAD-like"/>
    <property type="match status" value="1"/>
</dbReference>
<evidence type="ECO:0000313" key="5">
    <source>
        <dbReference type="EMBL" id="ERJ21745.1"/>
    </source>
</evidence>
<dbReference type="InterPro" id="IPR023198">
    <property type="entry name" value="PGP-like_dom2"/>
</dbReference>
<comment type="pathway">
    <text evidence="2">Organic acid metabolism; glycolate biosynthesis; glycolate from 2-phosphoglycolate: step 1/1.</text>
</comment>
<protein>
    <recommendedName>
        <fullName evidence="4">phosphoglycolate phosphatase</fullName>
        <ecNumber evidence="4">3.1.3.18</ecNumber>
    </recommendedName>
</protein>
<dbReference type="Pfam" id="PF13419">
    <property type="entry name" value="HAD_2"/>
    <property type="match status" value="1"/>
</dbReference>
<sequence length="212" mass="23476">MNKTILFDLDGTLIDSTSAILKGFDVAFLAHDKKEPDHDALKSLVGYPLEIMFEKLGAKKNLIGEYVKEYKACYEKIYLDETVLLPHAMDALKEASVFADVGVVTTKTSKFSIILLEHLGVMKFIKTVVGRDDVVNPKPDPEPINLALKRLEKEKENAFMVGDTIMDLKAAKAALITGVGLTCGYGKESDLRQFSKHIFANPHEAVSFIKEA</sequence>
<dbReference type="InterPro" id="IPR050155">
    <property type="entry name" value="HAD-like_hydrolase_sf"/>
</dbReference>
<dbReference type="SFLD" id="SFLDG01129">
    <property type="entry name" value="C1.5:_HAD__Beta-PGM__Phosphata"/>
    <property type="match status" value="1"/>
</dbReference>
<dbReference type="PANTHER" id="PTHR43434">
    <property type="entry name" value="PHOSPHOGLYCOLATE PHOSPHATASE"/>
    <property type="match status" value="1"/>
</dbReference>
<dbReference type="InterPro" id="IPR023214">
    <property type="entry name" value="HAD_sf"/>
</dbReference>
<comment type="caution">
    <text evidence="5">The sequence shown here is derived from an EMBL/GenBank/DDBJ whole genome shotgun (WGS) entry which is preliminary data.</text>
</comment>
<dbReference type="NCBIfam" id="TIGR01549">
    <property type="entry name" value="HAD-SF-IA-v1"/>
    <property type="match status" value="1"/>
</dbReference>
<evidence type="ECO:0000313" key="6">
    <source>
        <dbReference type="Proteomes" id="UP000016636"/>
    </source>
</evidence>
<evidence type="ECO:0000256" key="1">
    <source>
        <dbReference type="ARBA" id="ARBA00000830"/>
    </source>
</evidence>
<gene>
    <name evidence="5" type="ORF">UNSW3_103</name>
</gene>
<evidence type="ECO:0000256" key="4">
    <source>
        <dbReference type="ARBA" id="ARBA00013078"/>
    </source>
</evidence>
<dbReference type="InterPro" id="IPR041492">
    <property type="entry name" value="HAD_2"/>
</dbReference>
<organism evidence="5 6">
    <name type="scientific">Campylobacter concisus UNSW3</name>
    <dbReference type="NCBI Taxonomy" id="1242966"/>
    <lineage>
        <taxon>Bacteria</taxon>
        <taxon>Pseudomonadati</taxon>
        <taxon>Campylobacterota</taxon>
        <taxon>Epsilonproteobacteria</taxon>
        <taxon>Campylobacterales</taxon>
        <taxon>Campylobacteraceae</taxon>
        <taxon>Campylobacter</taxon>
    </lineage>
</organism>
<proteinExistence type="inferred from homology"/>
<dbReference type="EC" id="3.1.3.18" evidence="4"/>
<reference evidence="5 6" key="1">
    <citation type="journal article" date="2013" name="BMC Genomics">
        <title>Comparative genomics of Campylobacter concisus isolates reveals genetic diversity and provides insights into disease association.</title>
        <authorList>
            <person name="Deshpande N.P."/>
            <person name="Kaakoush N.O."/>
            <person name="Wilkins M.R."/>
            <person name="Mitchell H.M."/>
        </authorList>
    </citation>
    <scope>NUCLEOTIDE SEQUENCE [LARGE SCALE GENOMIC DNA]</scope>
    <source>
        <strain evidence="5 6">UNSW3</strain>
    </source>
</reference>
<dbReference type="SFLD" id="SFLDS00003">
    <property type="entry name" value="Haloacid_Dehalogenase"/>
    <property type="match status" value="1"/>
</dbReference>
<dbReference type="InterPro" id="IPR006439">
    <property type="entry name" value="HAD-SF_hydro_IA"/>
</dbReference>
<dbReference type="Proteomes" id="UP000016636">
    <property type="component" value="Unassembled WGS sequence"/>
</dbReference>
<evidence type="ECO:0000256" key="2">
    <source>
        <dbReference type="ARBA" id="ARBA00004818"/>
    </source>
</evidence>
<dbReference type="Gene3D" id="1.10.150.240">
    <property type="entry name" value="Putative phosphatase, domain 2"/>
    <property type="match status" value="1"/>
</dbReference>
<dbReference type="PATRIC" id="fig|1242966.3.peg.1490"/>
<dbReference type="EMBL" id="ANNE01000016">
    <property type="protein sequence ID" value="ERJ21745.1"/>
    <property type="molecule type" value="Genomic_DNA"/>
</dbReference>
<comment type="similarity">
    <text evidence="3">Belongs to the HAD-like hydrolase superfamily. CbbY/CbbZ/Gph/YieH family.</text>
</comment>
<dbReference type="PANTHER" id="PTHR43434:SF1">
    <property type="entry name" value="PHOSPHOGLYCOLATE PHOSPHATASE"/>
    <property type="match status" value="1"/>
</dbReference>
<dbReference type="SUPFAM" id="SSF56784">
    <property type="entry name" value="HAD-like"/>
    <property type="match status" value="1"/>
</dbReference>
<dbReference type="RefSeq" id="WP_021084783.1">
    <property type="nucleotide sequence ID" value="NZ_ANNE01000016.1"/>
</dbReference>
<dbReference type="AlphaFoldDB" id="U2EVR6"/>
<name>U2EVR6_9BACT</name>
<comment type="catalytic activity">
    <reaction evidence="1">
        <text>2-phosphoglycolate + H2O = glycolate + phosphate</text>
        <dbReference type="Rhea" id="RHEA:14369"/>
        <dbReference type="ChEBI" id="CHEBI:15377"/>
        <dbReference type="ChEBI" id="CHEBI:29805"/>
        <dbReference type="ChEBI" id="CHEBI:43474"/>
        <dbReference type="ChEBI" id="CHEBI:58033"/>
        <dbReference type="EC" id="3.1.3.18"/>
    </reaction>
</comment>
<dbReference type="GO" id="GO:0008967">
    <property type="term" value="F:phosphoglycolate phosphatase activity"/>
    <property type="evidence" value="ECO:0007669"/>
    <property type="project" value="UniProtKB-EC"/>
</dbReference>